<dbReference type="PANTHER" id="PTHR22807">
    <property type="entry name" value="NOP2 YEAST -RELATED NOL1/NOP2/FMU SUN DOMAIN-CONTAINING"/>
    <property type="match status" value="1"/>
</dbReference>
<keyword evidence="3 5" id="KW-0949">S-adenosyl-L-methionine</keyword>
<feature type="domain" description="SAM-dependent MTase RsmB/NOP-type" evidence="7">
    <location>
        <begin position="116"/>
        <end position="394"/>
    </location>
</feature>
<protein>
    <submittedName>
        <fullName evidence="8">RsmB/NOP family class I SAM-dependent RNA methyltransferase</fullName>
    </submittedName>
</protein>
<evidence type="ECO:0000313" key="8">
    <source>
        <dbReference type="EMBL" id="RHW16396.1"/>
    </source>
</evidence>
<accession>A0A396RLE4</accession>
<dbReference type="OrthoDB" id="9810297at2"/>
<dbReference type="GO" id="GO:0003723">
    <property type="term" value="F:RNA binding"/>
    <property type="evidence" value="ECO:0007669"/>
    <property type="project" value="UniProtKB-UniRule"/>
</dbReference>
<gene>
    <name evidence="8" type="ORF">D1610_16325</name>
</gene>
<keyword evidence="4 5" id="KW-0694">RNA-binding</keyword>
<keyword evidence="1 5" id="KW-0489">Methyltransferase</keyword>
<comment type="caution">
    <text evidence="8">The sequence shown here is derived from an EMBL/GenBank/DDBJ whole genome shotgun (WGS) entry which is preliminary data.</text>
</comment>
<evidence type="ECO:0000256" key="2">
    <source>
        <dbReference type="ARBA" id="ARBA00022679"/>
    </source>
</evidence>
<dbReference type="InterPro" id="IPR049560">
    <property type="entry name" value="MeTrfase_RsmB-F_NOP2_cat"/>
</dbReference>
<dbReference type="AlphaFoldDB" id="A0A396RLE4"/>
<evidence type="ECO:0000313" key="9">
    <source>
        <dbReference type="Proteomes" id="UP000266693"/>
    </source>
</evidence>
<proteinExistence type="inferred from homology"/>
<evidence type="ECO:0000256" key="3">
    <source>
        <dbReference type="ARBA" id="ARBA00022691"/>
    </source>
</evidence>
<dbReference type="InterPro" id="IPR029063">
    <property type="entry name" value="SAM-dependent_MTases_sf"/>
</dbReference>
<dbReference type="InterPro" id="IPR001678">
    <property type="entry name" value="MeTrfase_RsmB-F_NOP2_dom"/>
</dbReference>
<keyword evidence="9" id="KW-1185">Reference proteome</keyword>
<evidence type="ECO:0000256" key="4">
    <source>
        <dbReference type="ARBA" id="ARBA00022884"/>
    </source>
</evidence>
<dbReference type="PROSITE" id="PS51686">
    <property type="entry name" value="SAM_MT_RSMB_NOP"/>
    <property type="match status" value="1"/>
</dbReference>
<dbReference type="SUPFAM" id="SSF53335">
    <property type="entry name" value="S-adenosyl-L-methionine-dependent methyltransferases"/>
    <property type="match status" value="1"/>
</dbReference>
<evidence type="ECO:0000256" key="5">
    <source>
        <dbReference type="PROSITE-ProRule" id="PRU01023"/>
    </source>
</evidence>
<evidence type="ECO:0000256" key="6">
    <source>
        <dbReference type="SAM" id="MobiDB-lite"/>
    </source>
</evidence>
<dbReference type="Pfam" id="PF22458">
    <property type="entry name" value="RsmF-B_ferredox"/>
    <property type="match status" value="1"/>
</dbReference>
<dbReference type="Gene3D" id="3.40.50.150">
    <property type="entry name" value="Vaccinia Virus protein VP39"/>
    <property type="match status" value="1"/>
</dbReference>
<comment type="caution">
    <text evidence="5">Lacks conserved residue(s) required for the propagation of feature annotation.</text>
</comment>
<dbReference type="RefSeq" id="WP_118865263.1">
    <property type="nucleotide sequence ID" value="NZ_QWLV01000010.1"/>
</dbReference>
<dbReference type="Proteomes" id="UP000266693">
    <property type="component" value="Unassembled WGS sequence"/>
</dbReference>
<feature type="active site" description="Nucleophile" evidence="5">
    <location>
        <position position="336"/>
    </location>
</feature>
<sequence>MTPGARVQAAIEILDQVITAAREGGAAADTLAQRYFATRRYAGSKDRRAVRELLYDAIRRAGELPASGRAAMLGLTEDRPDIAALFDGEPHAPAPIGQDETPAPAGTAPGWLADRLTQSGVDAATQAALLGRAPLDIRVNRLKASRDDVMAAWPDAEPLPHAPDGLRLPTGAAIENSAEYAQGLVEVQDHGSQLVSLAAAVSPGANVIDLCAGGGGKTLALAAAMEDHGHIIATDTDRGRLQRLPPRAGRAGVSIVETRLLDPGREAAALGDVVGAADLVLIDAPCSGTGTWRRNPEARWRLTPERLARLVALQARLLDLGASLVRPGGTLTYIVCSLLDEEGADRIADFLSRHDGWKAETIDLAVGTPRGAGLRLDPYRDSTDGFFVAKLGRSC</sequence>
<dbReference type="PRINTS" id="PR02008">
    <property type="entry name" value="RCMTFAMILY"/>
</dbReference>
<dbReference type="GO" id="GO:0008173">
    <property type="term" value="F:RNA methyltransferase activity"/>
    <property type="evidence" value="ECO:0007669"/>
    <property type="project" value="InterPro"/>
</dbReference>
<feature type="binding site" evidence="5">
    <location>
        <position position="235"/>
    </location>
    <ligand>
        <name>S-adenosyl-L-methionine</name>
        <dbReference type="ChEBI" id="CHEBI:59789"/>
    </ligand>
</feature>
<dbReference type="InterPro" id="IPR023267">
    <property type="entry name" value="RCMT"/>
</dbReference>
<name>A0A396RLE4_9SPHN</name>
<reference evidence="8 9" key="1">
    <citation type="submission" date="2018-08" db="EMBL/GenBank/DDBJ databases">
        <title>The multiple taxonomic identification of Sphingomonas gilva.</title>
        <authorList>
            <person name="Zhu D."/>
            <person name="Zheng S."/>
        </authorList>
    </citation>
    <scope>NUCLEOTIDE SEQUENCE [LARGE SCALE GENOMIC DNA]</scope>
    <source>
        <strain evidence="8 9">ZDH117</strain>
    </source>
</reference>
<keyword evidence="2 5" id="KW-0808">Transferase</keyword>
<dbReference type="InterPro" id="IPR054728">
    <property type="entry name" value="RsmB-like_ferredoxin"/>
</dbReference>
<organism evidence="8 9">
    <name type="scientific">Sphingomonas gilva</name>
    <dbReference type="NCBI Taxonomy" id="2305907"/>
    <lineage>
        <taxon>Bacteria</taxon>
        <taxon>Pseudomonadati</taxon>
        <taxon>Pseudomonadota</taxon>
        <taxon>Alphaproteobacteria</taxon>
        <taxon>Sphingomonadales</taxon>
        <taxon>Sphingomonadaceae</taxon>
        <taxon>Sphingomonas</taxon>
    </lineage>
</organism>
<dbReference type="PANTHER" id="PTHR22807:SF53">
    <property type="entry name" value="RIBOSOMAL RNA SMALL SUBUNIT METHYLTRANSFERASE B-RELATED"/>
    <property type="match status" value="1"/>
</dbReference>
<comment type="similarity">
    <text evidence="5">Belongs to the class I-like SAM-binding methyltransferase superfamily. RsmB/NOP family.</text>
</comment>
<feature type="binding site" evidence="5">
    <location>
        <position position="262"/>
    </location>
    <ligand>
        <name>S-adenosyl-L-methionine</name>
        <dbReference type="ChEBI" id="CHEBI:59789"/>
    </ligand>
</feature>
<feature type="binding site" evidence="5">
    <location>
        <position position="283"/>
    </location>
    <ligand>
        <name>S-adenosyl-L-methionine</name>
        <dbReference type="ChEBI" id="CHEBI:59789"/>
    </ligand>
</feature>
<dbReference type="EMBL" id="QWLV01000010">
    <property type="protein sequence ID" value="RHW16396.1"/>
    <property type="molecule type" value="Genomic_DNA"/>
</dbReference>
<evidence type="ECO:0000256" key="1">
    <source>
        <dbReference type="ARBA" id="ARBA00022603"/>
    </source>
</evidence>
<evidence type="ECO:0000259" key="7">
    <source>
        <dbReference type="PROSITE" id="PS51686"/>
    </source>
</evidence>
<feature type="region of interest" description="Disordered" evidence="6">
    <location>
        <begin position="87"/>
        <end position="110"/>
    </location>
</feature>
<dbReference type="GO" id="GO:0001510">
    <property type="term" value="P:RNA methylation"/>
    <property type="evidence" value="ECO:0007669"/>
    <property type="project" value="InterPro"/>
</dbReference>
<dbReference type="Pfam" id="PF01189">
    <property type="entry name" value="Methyltr_RsmB-F"/>
    <property type="match status" value="1"/>
</dbReference>